<reference evidence="2 3" key="1">
    <citation type="submission" date="2019-09" db="EMBL/GenBank/DDBJ databases">
        <title>Isolation and complete genome sequencing of Methylocystis species.</title>
        <authorList>
            <person name="Rumah B.L."/>
            <person name="Stead C.E."/>
            <person name="Stevens B.C."/>
            <person name="Minton N.P."/>
            <person name="Grosse-Honebrink A."/>
            <person name="Zhang Y."/>
        </authorList>
    </citation>
    <scope>NUCLEOTIDE SEQUENCE [LARGE SCALE GENOMIC DNA]</scope>
    <source>
        <strain evidence="2 3">BRCS2</strain>
        <plasmid evidence="2 3">unnamed2</plasmid>
    </source>
</reference>
<name>A0A6B8MCM7_9HYPH</name>
<keyword evidence="3" id="KW-1185">Reference proteome</keyword>
<keyword evidence="1" id="KW-0812">Transmembrane</keyword>
<keyword evidence="2" id="KW-0614">Plasmid</keyword>
<organism evidence="2 3">
    <name type="scientific">Methylocystis parvus</name>
    <dbReference type="NCBI Taxonomy" id="134"/>
    <lineage>
        <taxon>Bacteria</taxon>
        <taxon>Pseudomonadati</taxon>
        <taxon>Pseudomonadota</taxon>
        <taxon>Alphaproteobacteria</taxon>
        <taxon>Hyphomicrobiales</taxon>
        <taxon>Methylocystaceae</taxon>
        <taxon>Methylocystis</taxon>
    </lineage>
</organism>
<dbReference type="Proteomes" id="UP000422569">
    <property type="component" value="Plasmid unnamed2"/>
</dbReference>
<keyword evidence="1" id="KW-1133">Transmembrane helix</keyword>
<feature type="transmembrane region" description="Helical" evidence="1">
    <location>
        <begin position="374"/>
        <end position="392"/>
    </location>
</feature>
<protein>
    <submittedName>
        <fullName evidence="2">Uncharacterized protein</fullName>
    </submittedName>
</protein>
<dbReference type="RefSeq" id="WP_154420484.1">
    <property type="nucleotide sequence ID" value="NZ_CP044333.1"/>
</dbReference>
<sequence>MAGNPGAAIDIFGNGQSPWTLSIEHNDGVHGWQPNFIRGTSAIAGPHLSWIVASEDDTTPSSDRDFNDLVIRLDKLGLVSQPTPPFAILPESLQAMPEGVFEATLGRYLMAVRIENIWTLPWPQTARVGLSDRCRAWLAAAGVNVIDSWSVKDQEALGQQVIGGRVVVGALEPWGTRRIYFKVDVANAQVRKHQVELQVVTDQGAEDIALLNKAARAPISVTRTTFDRARQAFVSRCDAGVMTASIKRMAIDLTTFKRAIGIARSIGLGGAGGGQTGGGSGGTGGCDKRTLELVRAELRAFLDGKEIDLCALRRLVSCCCAGQTGGGGDGGGDWTGTLDPGVSFFLFPTEVDYAVEYANPYSGQFGPIPFQDPWWKILLIIIAIILTIAAAVSGGSDLVNKSDDAVIGTLTRSVLNALKTQPPNPPASDPGSVDAAVVTLNGNRALTAAMFTVLDAASDEASTTPIETLGGKIDTPGTFLTNAQLTAVFQNLADNPGDPAAQDALRAFKSGSRSGTSSGLLMSGIAPVKPRTEEDGSTVFFVNQLVFSPDETGNALSCPGDSGSLWFQKSSLAVIGLNHAGHEDGSDAIACRIEDVLTAMGIRFA</sequence>
<geneLocation type="plasmid" evidence="2">
    <name>unnamed2</name>
</geneLocation>
<dbReference type="EMBL" id="CP044333">
    <property type="protein sequence ID" value="QGN00136.1"/>
    <property type="molecule type" value="Genomic_DNA"/>
</dbReference>
<evidence type="ECO:0000256" key="1">
    <source>
        <dbReference type="SAM" id="Phobius"/>
    </source>
</evidence>
<dbReference type="KEGG" id="mpar:F7D14_21440"/>
<keyword evidence="1" id="KW-0472">Membrane</keyword>
<evidence type="ECO:0000313" key="3">
    <source>
        <dbReference type="Proteomes" id="UP000422569"/>
    </source>
</evidence>
<proteinExistence type="predicted"/>
<dbReference type="AlphaFoldDB" id="A0A6B8MCM7"/>
<accession>A0A6B8MCM7</accession>
<gene>
    <name evidence="2" type="ORF">F7D14_21440</name>
</gene>
<dbReference type="GeneID" id="42571033"/>
<evidence type="ECO:0000313" key="2">
    <source>
        <dbReference type="EMBL" id="QGN00136.1"/>
    </source>
</evidence>